<dbReference type="GO" id="GO:0005615">
    <property type="term" value="C:extracellular space"/>
    <property type="evidence" value="ECO:0007669"/>
    <property type="project" value="TreeGrafter"/>
</dbReference>
<organism evidence="1 2">
    <name type="scientific">Rhodnius prolixus</name>
    <name type="common">Triatomid bug</name>
    <dbReference type="NCBI Taxonomy" id="13249"/>
    <lineage>
        <taxon>Eukaryota</taxon>
        <taxon>Metazoa</taxon>
        <taxon>Ecdysozoa</taxon>
        <taxon>Arthropoda</taxon>
        <taxon>Hexapoda</taxon>
        <taxon>Insecta</taxon>
        <taxon>Pterygota</taxon>
        <taxon>Neoptera</taxon>
        <taxon>Paraneoptera</taxon>
        <taxon>Hemiptera</taxon>
        <taxon>Heteroptera</taxon>
        <taxon>Panheteroptera</taxon>
        <taxon>Cimicomorpha</taxon>
        <taxon>Reduviidae</taxon>
        <taxon>Triatominae</taxon>
        <taxon>Rhodnius</taxon>
    </lineage>
</organism>
<dbReference type="HOGENOM" id="CLU_344639_0_0_1"/>
<dbReference type="SMART" id="SM00094">
    <property type="entry name" value="TR_FER"/>
    <property type="match status" value="1"/>
</dbReference>
<proteinExistence type="predicted"/>
<dbReference type="EnsemblMetazoa" id="RPRC012860-RA">
    <property type="protein sequence ID" value="RPRC012860-PA"/>
    <property type="gene ID" value="RPRC012860"/>
</dbReference>
<dbReference type="GO" id="GO:0005769">
    <property type="term" value="C:early endosome"/>
    <property type="evidence" value="ECO:0007669"/>
    <property type="project" value="TreeGrafter"/>
</dbReference>
<dbReference type="PANTHER" id="PTHR11485">
    <property type="entry name" value="TRANSFERRIN"/>
    <property type="match status" value="1"/>
</dbReference>
<dbReference type="GO" id="GO:0055037">
    <property type="term" value="C:recycling endosome"/>
    <property type="evidence" value="ECO:0007669"/>
    <property type="project" value="TreeGrafter"/>
</dbReference>
<evidence type="ECO:0000313" key="2">
    <source>
        <dbReference type="Proteomes" id="UP000015103"/>
    </source>
</evidence>
<dbReference type="PANTHER" id="PTHR11485:SF29">
    <property type="entry name" value="TRANSFERRIN 2"/>
    <property type="match status" value="1"/>
</dbReference>
<reference evidence="1" key="1">
    <citation type="submission" date="2015-05" db="UniProtKB">
        <authorList>
            <consortium name="EnsemblMetazoa"/>
        </authorList>
    </citation>
    <scope>IDENTIFICATION</scope>
</reference>
<sequence>MNTLIDLYFFKYLILLLTLQNISGAYIDQVLEKGKEFKLNWCTIGLEEFKKCNTFSQNVQRDLTSFGSDYLEVGCVNGSSKEDCMQLVEDEVASVTALDAGEVFTGGRYYSLVPILQQLYTGNQRNYYAVALIKKGTLHDVTNLRHLRGKKACFPGVGTLAGWILVLDMNQYKKCRDFIKEEIEEYSKESNSGVLKEIILEQMCRESKRKLLNQIRNMGLKIKEDVNAKETVILVDLSPISSNKEAIDRFLSFIEKKKERLNERREKKCKTQKIKEVSTQNDLNLNFRNKKMNAKKSMKSVRFKDSKIKTVSQNISAHKYNSASINQNQVNTISFENEHKVSNQRSLPSPMQPHYYKPNPALFLPSLYSLSSKHKKHCEKKEDRIIEHQLSSLYKDLRKSKSNNHKYNDIKSKYSVHSNHDESLKSDNQIFENLFKSHPPSENVENKKITTKMKKNKFNKIFSTLKYLFAKNSKYEKDKVMIDPYDGEARTVISYNVETESNSPPNDSQIRKSISFSNRLKIIEEVESPVEGTSTEEHYETGGRKETLLLNHPPEIWGRKVWIDSKKEQEILLAAKEKSTKSKRPEIFEDFSEEQPVEVTTSDGNNIERRRRVLLLDHPTEVSLRISETEQDILPTSKERLSGINDRFSQQSYHEQLNQPNVEVKKILNQQMIIKEMIENIQDTLKRQQSLPSSPPSKVMKAVENLQSPYSDDTYNTESAISCHCDSSICTSNLWSDKATNGISYGDKSRWLRSINESTTNLPNGSCWCLELCAKLKSLCISWCKKSETECKIKAELLNQRREILRINTLLDRHMQHNHPT</sequence>
<evidence type="ECO:0000313" key="1">
    <source>
        <dbReference type="EnsemblMetazoa" id="RPRC012860-PA"/>
    </source>
</evidence>
<dbReference type="InterPro" id="IPR001156">
    <property type="entry name" value="Transferrin-like_dom"/>
</dbReference>
<name>T1I988_RHOPR</name>
<dbReference type="SUPFAM" id="SSF53850">
    <property type="entry name" value="Periplasmic binding protein-like II"/>
    <property type="match status" value="1"/>
</dbReference>
<dbReference type="EMBL" id="ACPB03010993">
    <property type="status" value="NOT_ANNOTATED_CDS"/>
    <property type="molecule type" value="Genomic_DNA"/>
</dbReference>
<dbReference type="eggNOG" id="ENOG502QSZB">
    <property type="taxonomic scope" value="Eukaryota"/>
</dbReference>
<dbReference type="GO" id="GO:0006826">
    <property type="term" value="P:iron ion transport"/>
    <property type="evidence" value="ECO:0007669"/>
    <property type="project" value="TreeGrafter"/>
</dbReference>
<dbReference type="STRING" id="13249.T1I988"/>
<dbReference type="InParanoid" id="T1I988"/>
<dbReference type="GO" id="GO:0005886">
    <property type="term" value="C:plasma membrane"/>
    <property type="evidence" value="ECO:0007669"/>
    <property type="project" value="TreeGrafter"/>
</dbReference>
<dbReference type="PROSITE" id="PS51408">
    <property type="entry name" value="TRANSFERRIN_LIKE_4"/>
    <property type="match status" value="1"/>
</dbReference>
<dbReference type="EMBL" id="ACPB03010994">
    <property type="status" value="NOT_ANNOTATED_CDS"/>
    <property type="molecule type" value="Genomic_DNA"/>
</dbReference>
<accession>T1I988</accession>
<dbReference type="VEuPathDB" id="VectorBase:RPRC012860"/>
<dbReference type="PRINTS" id="PR00422">
    <property type="entry name" value="TRANSFERRIN"/>
</dbReference>
<protein>
    <submittedName>
        <fullName evidence="1">Uncharacterized protein</fullName>
    </submittedName>
</protein>
<dbReference type="Proteomes" id="UP000015103">
    <property type="component" value="Unassembled WGS sequence"/>
</dbReference>
<dbReference type="AlphaFoldDB" id="T1I988"/>
<dbReference type="Pfam" id="PF00405">
    <property type="entry name" value="Transferrin"/>
    <property type="match status" value="1"/>
</dbReference>
<dbReference type="Gene3D" id="3.40.190.10">
    <property type="entry name" value="Periplasmic binding protein-like II"/>
    <property type="match status" value="1"/>
</dbReference>
<keyword evidence="2" id="KW-1185">Reference proteome</keyword>